<dbReference type="Pfam" id="PF06985">
    <property type="entry name" value="HET"/>
    <property type="match status" value="1"/>
</dbReference>
<evidence type="ECO:0000313" key="2">
    <source>
        <dbReference type="EMBL" id="KIK99524.1"/>
    </source>
</evidence>
<evidence type="ECO:0000259" key="1">
    <source>
        <dbReference type="Pfam" id="PF06985"/>
    </source>
</evidence>
<dbReference type="InterPro" id="IPR052895">
    <property type="entry name" value="HetReg/Transcr_Mod"/>
</dbReference>
<name>A0A0D0E9L5_9AGAM</name>
<protein>
    <recommendedName>
        <fullName evidence="1">Heterokaryon incompatibility domain-containing protein</fullName>
    </recommendedName>
</protein>
<accession>A0A0D0E9L5</accession>
<dbReference type="InParanoid" id="A0A0D0E9L5"/>
<reference evidence="2 3" key="1">
    <citation type="submission" date="2014-04" db="EMBL/GenBank/DDBJ databases">
        <authorList>
            <consortium name="DOE Joint Genome Institute"/>
            <person name="Kuo A."/>
            <person name="Kohler A."/>
            <person name="Jargeat P."/>
            <person name="Nagy L.G."/>
            <person name="Floudas D."/>
            <person name="Copeland A."/>
            <person name="Barry K.W."/>
            <person name="Cichocki N."/>
            <person name="Veneault-Fourrey C."/>
            <person name="LaButti K."/>
            <person name="Lindquist E.A."/>
            <person name="Lipzen A."/>
            <person name="Lundell T."/>
            <person name="Morin E."/>
            <person name="Murat C."/>
            <person name="Sun H."/>
            <person name="Tunlid A."/>
            <person name="Henrissat B."/>
            <person name="Grigoriev I.V."/>
            <person name="Hibbett D.S."/>
            <person name="Martin F."/>
            <person name="Nordberg H.P."/>
            <person name="Cantor M.N."/>
            <person name="Hua S.X."/>
        </authorList>
    </citation>
    <scope>NUCLEOTIDE SEQUENCE [LARGE SCALE GENOMIC DNA]</scope>
    <source>
        <strain evidence="2 3">Ve08.2h10</strain>
    </source>
</reference>
<dbReference type="Proteomes" id="UP000054538">
    <property type="component" value="Unassembled WGS sequence"/>
</dbReference>
<dbReference type="EMBL" id="KN824857">
    <property type="protein sequence ID" value="KIK99524.1"/>
    <property type="molecule type" value="Genomic_DNA"/>
</dbReference>
<dbReference type="HOGENOM" id="CLU_477690_0_0_1"/>
<dbReference type="PANTHER" id="PTHR24148:SF64">
    <property type="entry name" value="HETEROKARYON INCOMPATIBILITY DOMAIN-CONTAINING PROTEIN"/>
    <property type="match status" value="1"/>
</dbReference>
<keyword evidence="3" id="KW-1185">Reference proteome</keyword>
<dbReference type="InterPro" id="IPR010730">
    <property type="entry name" value="HET"/>
</dbReference>
<dbReference type="STRING" id="930991.A0A0D0E9L5"/>
<organism evidence="2 3">
    <name type="scientific">Paxillus rubicundulus Ve08.2h10</name>
    <dbReference type="NCBI Taxonomy" id="930991"/>
    <lineage>
        <taxon>Eukaryota</taxon>
        <taxon>Fungi</taxon>
        <taxon>Dikarya</taxon>
        <taxon>Basidiomycota</taxon>
        <taxon>Agaricomycotina</taxon>
        <taxon>Agaricomycetes</taxon>
        <taxon>Agaricomycetidae</taxon>
        <taxon>Boletales</taxon>
        <taxon>Paxilineae</taxon>
        <taxon>Paxillaceae</taxon>
        <taxon>Paxillus</taxon>
    </lineage>
</organism>
<proteinExistence type="predicted"/>
<evidence type="ECO:0000313" key="3">
    <source>
        <dbReference type="Proteomes" id="UP000054538"/>
    </source>
</evidence>
<dbReference type="AlphaFoldDB" id="A0A0D0E9L5"/>
<gene>
    <name evidence="2" type="ORF">PAXRUDRAFT_822680</name>
</gene>
<feature type="domain" description="Heterokaryon incompatibility" evidence="1">
    <location>
        <begin position="84"/>
        <end position="224"/>
    </location>
</feature>
<reference evidence="3" key="2">
    <citation type="submission" date="2015-01" db="EMBL/GenBank/DDBJ databases">
        <title>Evolutionary Origins and Diversification of the Mycorrhizal Mutualists.</title>
        <authorList>
            <consortium name="DOE Joint Genome Institute"/>
            <consortium name="Mycorrhizal Genomics Consortium"/>
            <person name="Kohler A."/>
            <person name="Kuo A."/>
            <person name="Nagy L.G."/>
            <person name="Floudas D."/>
            <person name="Copeland A."/>
            <person name="Barry K.W."/>
            <person name="Cichocki N."/>
            <person name="Veneault-Fourrey C."/>
            <person name="LaButti K."/>
            <person name="Lindquist E.A."/>
            <person name="Lipzen A."/>
            <person name="Lundell T."/>
            <person name="Morin E."/>
            <person name="Murat C."/>
            <person name="Riley R."/>
            <person name="Ohm R."/>
            <person name="Sun H."/>
            <person name="Tunlid A."/>
            <person name="Henrissat B."/>
            <person name="Grigoriev I.V."/>
            <person name="Hibbett D.S."/>
            <person name="Martin F."/>
        </authorList>
    </citation>
    <scope>NUCLEOTIDE SEQUENCE [LARGE SCALE GENOMIC DNA]</scope>
    <source>
        <strain evidence="3">Ve08.2h10</strain>
    </source>
</reference>
<sequence length="586" mass="65211">MNIWKCQEEQHQCGKMIQGNCTIPRCRAYMRDHKKVAERATRYLNWYQIVNAENNVNADTTYSRPKNCIRDGKLVDSISSPEPYVAISYVWDTHPLFKSWQGRQVTEQALRIAARLSKHTSYALWIDAICIHQNDESAKMIELAKMADIYRGAIAVLCLVPEVERTTCGIVEHGAGMMDLDGFRALEYAGDTHGMYMFASQGSNEVLHKLFGSRWWTRAWTFQEAVLNSATFLVGEGEETIPISDVLRISHPIARRAATRNKRDNLFGKPSSFWDSVTSMSEVAKERMPLGTAMSSVWRRQSTVTHDMVYSLLGVCHLETIKPDYRLSEDRVFADLVETARSRGDFSWLIWSHLVDRDVAREGMSMVPVPATVLATPASAITEWRSIKVPPLTVVRGGDLGVCIPHRSTGVVRWQSQPDGIQGTIQTLKKLSYDAEKTWNLLFGLHVGLACDVDKAAGGSGLAQALLKMATGYIDGTLEPDDSVDDLVGDKPYTRGYGFTAYASMAAKVWKDAQLVVMRSQGGTTVVRTNSGTGQARLHKLPVESHQGTCLCLVVHDNTKFQASAIGVLVENEHAGSGSWRLTRFS</sequence>
<dbReference type="PANTHER" id="PTHR24148">
    <property type="entry name" value="ANKYRIN REPEAT DOMAIN-CONTAINING PROTEIN 39 HOMOLOG-RELATED"/>
    <property type="match status" value="1"/>
</dbReference>
<dbReference type="OrthoDB" id="5303367at2759"/>